<keyword evidence="3" id="KW-0949">S-adenosyl-L-methionine</keyword>
<dbReference type="GO" id="GO:0046983">
    <property type="term" value="F:protein dimerization activity"/>
    <property type="evidence" value="ECO:0007669"/>
    <property type="project" value="InterPro"/>
</dbReference>
<dbReference type="InterPro" id="IPR036388">
    <property type="entry name" value="WH-like_DNA-bd_sf"/>
</dbReference>
<dbReference type="InterPro" id="IPR012967">
    <property type="entry name" value="COMT_dimerisation"/>
</dbReference>
<dbReference type="InterPro" id="IPR036390">
    <property type="entry name" value="WH_DNA-bd_sf"/>
</dbReference>
<evidence type="ECO:0000313" key="8">
    <source>
        <dbReference type="Proteomes" id="UP001359559"/>
    </source>
</evidence>
<dbReference type="AlphaFoldDB" id="A0AAN9JBW4"/>
<evidence type="ECO:0000256" key="1">
    <source>
        <dbReference type="ARBA" id="ARBA00022603"/>
    </source>
</evidence>
<feature type="domain" description="O-methyltransferase C-terminal" evidence="5">
    <location>
        <begin position="145"/>
        <end position="350"/>
    </location>
</feature>
<dbReference type="PROSITE" id="PS51683">
    <property type="entry name" value="SAM_OMT_II"/>
    <property type="match status" value="1"/>
</dbReference>
<dbReference type="PIRSF" id="PIRSF005739">
    <property type="entry name" value="O-mtase"/>
    <property type="match status" value="1"/>
</dbReference>
<dbReference type="GO" id="GO:0008171">
    <property type="term" value="F:O-methyltransferase activity"/>
    <property type="evidence" value="ECO:0007669"/>
    <property type="project" value="InterPro"/>
</dbReference>
<protein>
    <submittedName>
        <fullName evidence="7">Uncharacterized protein</fullName>
    </submittedName>
</protein>
<dbReference type="GO" id="GO:0008757">
    <property type="term" value="F:S-adenosylmethionine-dependent methyltransferase activity"/>
    <property type="evidence" value="ECO:0007669"/>
    <property type="project" value="UniProtKB-ARBA"/>
</dbReference>
<evidence type="ECO:0000256" key="3">
    <source>
        <dbReference type="ARBA" id="ARBA00022691"/>
    </source>
</evidence>
<sequence>MGSNSSEKENHVVETTPQRDENDTIYAMVLGSNVVFPAALNAAIELNLFEIISKGSGFMSPLEIGSKLRITQQHSELPNRLDRLLRLLASYSLVNVSTRTNEDGSMVRLYGVSPIGKYFVFDENGDGYLASFTSFLCHRAMLEVWLNFKEAFIDPEKDVFKKVHGMSKFEYFGKDPEINNVFNKAMVDICTTHMKKILEVYAGYEGISTLVDVGGGTGQCLQMIISKCPSIKGINFDLPHVIENAPPLPGIQHIAGNMFERIPQGDAITMKAILHNWSDEKCIELLSNCHKALPPNGKVIVGDFILPENPEPTNEHKMISVLDNIMFITPGGRERTEKEFESLGNRSGFSRFQVVCRAFSTMAVMEFHK</sequence>
<evidence type="ECO:0000259" key="5">
    <source>
        <dbReference type="Pfam" id="PF00891"/>
    </source>
</evidence>
<dbReference type="PANTHER" id="PTHR11746">
    <property type="entry name" value="O-METHYLTRANSFERASE"/>
    <property type="match status" value="1"/>
</dbReference>
<keyword evidence="8" id="KW-1185">Reference proteome</keyword>
<keyword evidence="2" id="KW-0808">Transferase</keyword>
<dbReference type="FunFam" id="3.40.50.150:FF:000596">
    <property type="entry name" value="Caffeic acid O-methyltransferase"/>
    <property type="match status" value="1"/>
</dbReference>
<dbReference type="CDD" id="cd02440">
    <property type="entry name" value="AdoMet_MTases"/>
    <property type="match status" value="1"/>
</dbReference>
<dbReference type="SUPFAM" id="SSF46785">
    <property type="entry name" value="Winged helix' DNA-binding domain"/>
    <property type="match status" value="1"/>
</dbReference>
<dbReference type="GO" id="GO:0032259">
    <property type="term" value="P:methylation"/>
    <property type="evidence" value="ECO:0007669"/>
    <property type="project" value="UniProtKB-KW"/>
</dbReference>
<dbReference type="Pfam" id="PF00891">
    <property type="entry name" value="Methyltransf_2"/>
    <property type="match status" value="1"/>
</dbReference>
<name>A0AAN9JBW4_CLITE</name>
<dbReference type="InterPro" id="IPR001077">
    <property type="entry name" value="COMT_C"/>
</dbReference>
<feature type="active site" description="Proton acceptor" evidence="4">
    <location>
        <position position="275"/>
    </location>
</feature>
<dbReference type="Pfam" id="PF08100">
    <property type="entry name" value="Dimerisation"/>
    <property type="match status" value="1"/>
</dbReference>
<evidence type="ECO:0000256" key="2">
    <source>
        <dbReference type="ARBA" id="ARBA00022679"/>
    </source>
</evidence>
<evidence type="ECO:0000256" key="4">
    <source>
        <dbReference type="PIRSR" id="PIRSR005739-1"/>
    </source>
</evidence>
<dbReference type="InterPro" id="IPR029063">
    <property type="entry name" value="SAM-dependent_MTases_sf"/>
</dbReference>
<gene>
    <name evidence="7" type="ORF">RJT34_18329</name>
</gene>
<evidence type="ECO:0000259" key="6">
    <source>
        <dbReference type="Pfam" id="PF08100"/>
    </source>
</evidence>
<dbReference type="FunFam" id="1.10.10.10:FF:000357">
    <property type="entry name" value="Caffeic acid 3-O-methyltransferase"/>
    <property type="match status" value="1"/>
</dbReference>
<dbReference type="Gene3D" id="1.10.10.10">
    <property type="entry name" value="Winged helix-like DNA-binding domain superfamily/Winged helix DNA-binding domain"/>
    <property type="match status" value="1"/>
</dbReference>
<evidence type="ECO:0000313" key="7">
    <source>
        <dbReference type="EMBL" id="KAK7295421.1"/>
    </source>
</evidence>
<dbReference type="Proteomes" id="UP001359559">
    <property type="component" value="Unassembled WGS sequence"/>
</dbReference>
<proteinExistence type="predicted"/>
<comment type="caution">
    <text evidence="7">The sequence shown here is derived from an EMBL/GenBank/DDBJ whole genome shotgun (WGS) entry which is preliminary data.</text>
</comment>
<feature type="domain" description="O-methyltransferase dimerisation" evidence="6">
    <location>
        <begin position="34"/>
        <end position="120"/>
    </location>
</feature>
<dbReference type="EMBL" id="JAYKXN010000004">
    <property type="protein sequence ID" value="KAK7295421.1"/>
    <property type="molecule type" value="Genomic_DNA"/>
</dbReference>
<dbReference type="Gene3D" id="3.40.50.150">
    <property type="entry name" value="Vaccinia Virus protein VP39"/>
    <property type="match status" value="1"/>
</dbReference>
<accession>A0AAN9JBW4</accession>
<keyword evidence="1" id="KW-0489">Methyltransferase</keyword>
<dbReference type="InterPro" id="IPR016461">
    <property type="entry name" value="COMT-like"/>
</dbReference>
<organism evidence="7 8">
    <name type="scientific">Clitoria ternatea</name>
    <name type="common">Butterfly pea</name>
    <dbReference type="NCBI Taxonomy" id="43366"/>
    <lineage>
        <taxon>Eukaryota</taxon>
        <taxon>Viridiplantae</taxon>
        <taxon>Streptophyta</taxon>
        <taxon>Embryophyta</taxon>
        <taxon>Tracheophyta</taxon>
        <taxon>Spermatophyta</taxon>
        <taxon>Magnoliopsida</taxon>
        <taxon>eudicotyledons</taxon>
        <taxon>Gunneridae</taxon>
        <taxon>Pentapetalae</taxon>
        <taxon>rosids</taxon>
        <taxon>fabids</taxon>
        <taxon>Fabales</taxon>
        <taxon>Fabaceae</taxon>
        <taxon>Papilionoideae</taxon>
        <taxon>50 kb inversion clade</taxon>
        <taxon>NPAAA clade</taxon>
        <taxon>indigoferoid/millettioid clade</taxon>
        <taxon>Phaseoleae</taxon>
        <taxon>Clitoria</taxon>
    </lineage>
</organism>
<dbReference type="SUPFAM" id="SSF53335">
    <property type="entry name" value="S-adenosyl-L-methionine-dependent methyltransferases"/>
    <property type="match status" value="1"/>
</dbReference>
<reference evidence="7 8" key="1">
    <citation type="submission" date="2024-01" db="EMBL/GenBank/DDBJ databases">
        <title>The genomes of 5 underutilized Papilionoideae crops provide insights into root nodulation and disease resistance.</title>
        <authorList>
            <person name="Yuan L."/>
        </authorList>
    </citation>
    <scope>NUCLEOTIDE SEQUENCE [LARGE SCALE GENOMIC DNA]</scope>
    <source>
        <strain evidence="7">LY-2023</strain>
        <tissue evidence="7">Leaf</tissue>
    </source>
</reference>